<protein>
    <recommendedName>
        <fullName evidence="2">Helitron helicase-like domain-containing protein</fullName>
    </recommendedName>
</protein>
<dbReference type="Pfam" id="PF14214">
    <property type="entry name" value="Helitron_like_N"/>
    <property type="match status" value="1"/>
</dbReference>
<dbReference type="EnsemblMetazoa" id="XM_038011656.1">
    <property type="protein sequence ID" value="XP_037867584.1"/>
    <property type="gene ID" value="LOC105841573"/>
</dbReference>
<dbReference type="InterPro" id="IPR025476">
    <property type="entry name" value="Helitron_helicase-like"/>
</dbReference>
<feature type="domain" description="Helitron helicase-like" evidence="2">
    <location>
        <begin position="221"/>
        <end position="262"/>
    </location>
</feature>
<dbReference type="AlphaFoldDB" id="A0A8R2LVH1"/>
<name>A0A8R2LVH1_BOMMO</name>
<evidence type="ECO:0000259" key="2">
    <source>
        <dbReference type="Pfam" id="PF14214"/>
    </source>
</evidence>
<evidence type="ECO:0000256" key="1">
    <source>
        <dbReference type="SAM" id="MobiDB-lite"/>
    </source>
</evidence>
<reference evidence="3" key="2">
    <citation type="submission" date="2022-06" db="UniProtKB">
        <authorList>
            <consortium name="EnsemblMetazoa"/>
        </authorList>
    </citation>
    <scope>IDENTIFICATION</scope>
    <source>
        <strain evidence="3">p50T (Dazao)</strain>
    </source>
</reference>
<reference evidence="4" key="1">
    <citation type="journal article" date="2008" name="Insect Biochem. Mol. Biol.">
        <title>The genome of a lepidopteran model insect, the silkworm Bombyx mori.</title>
        <authorList>
            <consortium name="International Silkworm Genome Consortium"/>
        </authorList>
    </citation>
    <scope>NUCLEOTIDE SEQUENCE [LARGE SCALE GENOMIC DNA]</scope>
    <source>
        <strain evidence="4">p50T</strain>
    </source>
</reference>
<organism evidence="3 4">
    <name type="scientific">Bombyx mori</name>
    <name type="common">Silk moth</name>
    <dbReference type="NCBI Taxonomy" id="7091"/>
    <lineage>
        <taxon>Eukaryota</taxon>
        <taxon>Metazoa</taxon>
        <taxon>Ecdysozoa</taxon>
        <taxon>Arthropoda</taxon>
        <taxon>Hexapoda</taxon>
        <taxon>Insecta</taxon>
        <taxon>Pterygota</taxon>
        <taxon>Neoptera</taxon>
        <taxon>Endopterygota</taxon>
        <taxon>Lepidoptera</taxon>
        <taxon>Glossata</taxon>
        <taxon>Ditrysia</taxon>
        <taxon>Bombycoidea</taxon>
        <taxon>Bombycidae</taxon>
        <taxon>Bombycinae</taxon>
        <taxon>Bombyx</taxon>
    </lineage>
</organism>
<feature type="region of interest" description="Disordered" evidence="1">
    <location>
        <begin position="1"/>
        <end position="56"/>
    </location>
</feature>
<accession>A0A8R2LVH1</accession>
<sequence>MPRPRRSNLSRQSRDARRIRNTANERTEEEQEIAREQRRDSMARLRASQSREQSEAARETARLAMQNRRANNRGQQIDNLRRRTRYLSSADLNRAAFQYDCSNDYSLHPSVCIGQMDVVCEYCGALKFSGETPGLCCLNGKVKLPLLTPPPEPLYSLLCGETQESRHFLANTQKYNGCFQMTSFRADIIEERGFNPTFKIQGQIHHRIGSLLPFEDTQNKFLQKIRSLMNFIVKQRVFGDTRCWMYSIEWQKRGLPHAHILIWLVERIQPDQIDDIICAEIPDYEVDPDLHDVVTTNMIHGPCGAINPRSPCMVDGKCSKRYPRKLTAETVTGNDGYPLYRRRSPDDNGRTVTTKVKRMDFVVDNSWIVPYSPLISKSFKTHCNVEYCNSVKSIKYICKYVTKGSDMAVFGLQSSNTNDEISRYQVGRYVNCNEAIWRIFAFPIHERHPTVTHLAVHLENGQ</sequence>
<dbReference type="PANTHER" id="PTHR10492">
    <property type="match status" value="1"/>
</dbReference>
<evidence type="ECO:0000313" key="4">
    <source>
        <dbReference type="Proteomes" id="UP000005204"/>
    </source>
</evidence>
<proteinExistence type="predicted"/>
<evidence type="ECO:0000313" key="3">
    <source>
        <dbReference type="EnsemblMetazoa" id="XP_037867584.1"/>
    </source>
</evidence>
<feature type="compositionally biased region" description="Basic and acidic residues" evidence="1">
    <location>
        <begin position="12"/>
        <end position="43"/>
    </location>
</feature>
<dbReference type="PANTHER" id="PTHR10492:SF57">
    <property type="entry name" value="ATP-DEPENDENT DNA HELICASE"/>
    <property type="match status" value="1"/>
</dbReference>
<dbReference type="Proteomes" id="UP000005204">
    <property type="component" value="Unassembled WGS sequence"/>
</dbReference>
<keyword evidence="4" id="KW-1185">Reference proteome</keyword>